<dbReference type="Gene3D" id="1.10.3210.10">
    <property type="entry name" value="Hypothetical protein af1432"/>
    <property type="match status" value="1"/>
</dbReference>
<evidence type="ECO:0000313" key="4">
    <source>
        <dbReference type="EMBL" id="KAF9507194.1"/>
    </source>
</evidence>
<dbReference type="InterPro" id="IPR050135">
    <property type="entry name" value="dGTPase-like"/>
</dbReference>
<dbReference type="SUPFAM" id="SSF109604">
    <property type="entry name" value="HD-domain/PDEase-like"/>
    <property type="match status" value="1"/>
</dbReference>
<evidence type="ECO:0000259" key="2">
    <source>
        <dbReference type="Pfam" id="PF01966"/>
    </source>
</evidence>
<dbReference type="Proteomes" id="UP000886523">
    <property type="component" value="Unassembled WGS sequence"/>
</dbReference>
<dbReference type="GO" id="GO:0008832">
    <property type="term" value="F:dGTPase activity"/>
    <property type="evidence" value="ECO:0007669"/>
    <property type="project" value="TreeGrafter"/>
</dbReference>
<dbReference type="InterPro" id="IPR006674">
    <property type="entry name" value="HD_domain"/>
</dbReference>
<feature type="region of interest" description="Disordered" evidence="1">
    <location>
        <begin position="538"/>
        <end position="578"/>
    </location>
</feature>
<evidence type="ECO:0000313" key="5">
    <source>
        <dbReference type="Proteomes" id="UP000886523"/>
    </source>
</evidence>
<name>A0A9P6AKU1_9AGAM</name>
<keyword evidence="5" id="KW-1185">Reference proteome</keyword>
<dbReference type="InterPro" id="IPR003607">
    <property type="entry name" value="HD/PDEase_dom"/>
</dbReference>
<dbReference type="CDD" id="cd00077">
    <property type="entry name" value="HDc"/>
    <property type="match status" value="1"/>
</dbReference>
<feature type="domain" description="HD" evidence="2">
    <location>
        <begin position="89"/>
        <end position="164"/>
    </location>
</feature>
<proteinExistence type="predicted"/>
<evidence type="ECO:0008006" key="6">
    <source>
        <dbReference type="Google" id="ProtNLM"/>
    </source>
</evidence>
<comment type="caution">
    <text evidence="4">The sequence shown here is derived from an EMBL/GenBank/DDBJ whole genome shotgun (WGS) entry which is preliminary data.</text>
</comment>
<sequence>MSDNRDHSEESDSEFDQHFPVRRFLDPVHDYVVFEPRVAAFIDTPQFQRLRYLKQLGTAYFVFPGAAHNRSCSFMPAFSSSHSPNFYILGVGHLARLMVDNLRARQPKLGIDDRDVLCVQIAGLMHDLGHGPFSHVFDNNLVPRLCPGTSWSHEEGSEMMFDSLLEQNPHIELEPSWINFIKDLIRGRPNLTLTHSPAEKPFLFQIVANMENGIDVDKLSPAFDYIARDTVNCGDKCSVSTSRLINSCRVIDNHIAYDYKDFYNVCELFHTRFSLHKRIYHHKTAKAIEYMIVDALCAADPVLHIADKIRKPLEYLFLTDSVVQDIERSHDPALAESRAIIARLRRRQLYKQVDVKVLPVRFKVLWEPHLTPENIAAEAARIPLVEGIDGGQALSPEDIIVDWSTLHMGLKEKDPMQYVKFYTSFVARPHEGSIVLPEIHQEVQIRVFTRDVRIWFKLLPCFARNPARFRRFPASFTVGNVTPPAPPASLPSLTQGGSQTTPSAPVTPRLSGSFEFASPSTIHKSSFAKVPNQFTTIGKSQASPLASARMKRTREANLEESPAARGSPGPTRRKPRLL</sequence>
<dbReference type="AlphaFoldDB" id="A0A9P6AKU1"/>
<organism evidence="4 5">
    <name type="scientific">Hydnum rufescens UP504</name>
    <dbReference type="NCBI Taxonomy" id="1448309"/>
    <lineage>
        <taxon>Eukaryota</taxon>
        <taxon>Fungi</taxon>
        <taxon>Dikarya</taxon>
        <taxon>Basidiomycota</taxon>
        <taxon>Agaricomycotina</taxon>
        <taxon>Agaricomycetes</taxon>
        <taxon>Cantharellales</taxon>
        <taxon>Hydnaceae</taxon>
        <taxon>Hydnum</taxon>
    </lineage>
</organism>
<dbReference type="PANTHER" id="PTHR11373">
    <property type="entry name" value="DEOXYNUCLEOSIDE TRIPHOSPHATE TRIPHOSPHOHYDROLASE"/>
    <property type="match status" value="1"/>
</dbReference>
<reference evidence="4" key="1">
    <citation type="journal article" date="2020" name="Nat. Commun.">
        <title>Large-scale genome sequencing of mycorrhizal fungi provides insights into the early evolution of symbiotic traits.</title>
        <authorList>
            <person name="Miyauchi S."/>
            <person name="Kiss E."/>
            <person name="Kuo A."/>
            <person name="Drula E."/>
            <person name="Kohler A."/>
            <person name="Sanchez-Garcia M."/>
            <person name="Morin E."/>
            <person name="Andreopoulos B."/>
            <person name="Barry K.W."/>
            <person name="Bonito G."/>
            <person name="Buee M."/>
            <person name="Carver A."/>
            <person name="Chen C."/>
            <person name="Cichocki N."/>
            <person name="Clum A."/>
            <person name="Culley D."/>
            <person name="Crous P.W."/>
            <person name="Fauchery L."/>
            <person name="Girlanda M."/>
            <person name="Hayes R.D."/>
            <person name="Keri Z."/>
            <person name="LaButti K."/>
            <person name="Lipzen A."/>
            <person name="Lombard V."/>
            <person name="Magnuson J."/>
            <person name="Maillard F."/>
            <person name="Murat C."/>
            <person name="Nolan M."/>
            <person name="Ohm R.A."/>
            <person name="Pangilinan J."/>
            <person name="Pereira M.F."/>
            <person name="Perotto S."/>
            <person name="Peter M."/>
            <person name="Pfister S."/>
            <person name="Riley R."/>
            <person name="Sitrit Y."/>
            <person name="Stielow J.B."/>
            <person name="Szollosi G."/>
            <person name="Zifcakova L."/>
            <person name="Stursova M."/>
            <person name="Spatafora J.W."/>
            <person name="Tedersoo L."/>
            <person name="Vaario L.M."/>
            <person name="Yamada A."/>
            <person name="Yan M."/>
            <person name="Wang P."/>
            <person name="Xu J."/>
            <person name="Bruns T."/>
            <person name="Baldrian P."/>
            <person name="Vilgalys R."/>
            <person name="Dunand C."/>
            <person name="Henrissat B."/>
            <person name="Grigoriev I.V."/>
            <person name="Hibbett D."/>
            <person name="Nagy L.G."/>
            <person name="Martin F.M."/>
        </authorList>
    </citation>
    <scope>NUCLEOTIDE SEQUENCE</scope>
    <source>
        <strain evidence="4">UP504</strain>
    </source>
</reference>
<evidence type="ECO:0000259" key="3">
    <source>
        <dbReference type="Pfam" id="PF19276"/>
    </source>
</evidence>
<accession>A0A9P6AKU1</accession>
<feature type="compositionally biased region" description="Polar residues" evidence="1">
    <location>
        <begin position="495"/>
        <end position="504"/>
    </location>
</feature>
<dbReference type="GO" id="GO:0005634">
    <property type="term" value="C:nucleus"/>
    <property type="evidence" value="ECO:0007669"/>
    <property type="project" value="TreeGrafter"/>
</dbReference>
<protein>
    <recommendedName>
        <fullName evidence="6">HD domain-containing protein</fullName>
    </recommendedName>
</protein>
<dbReference type="Gene3D" id="3.30.70.2760">
    <property type="match status" value="1"/>
</dbReference>
<dbReference type="Pfam" id="PF01966">
    <property type="entry name" value="HD"/>
    <property type="match status" value="1"/>
</dbReference>
<dbReference type="Pfam" id="PF19276">
    <property type="entry name" value="HD_assoc_2"/>
    <property type="match status" value="1"/>
</dbReference>
<evidence type="ECO:0000256" key="1">
    <source>
        <dbReference type="SAM" id="MobiDB-lite"/>
    </source>
</evidence>
<dbReference type="EMBL" id="MU129088">
    <property type="protein sequence ID" value="KAF9507194.1"/>
    <property type="molecule type" value="Genomic_DNA"/>
</dbReference>
<dbReference type="OrthoDB" id="9991235at2759"/>
<dbReference type="PANTHER" id="PTHR11373:SF4">
    <property type="entry name" value="DEOXYNUCLEOSIDE TRIPHOSPHATE TRIPHOSPHOHYDROLASE SAMHD1"/>
    <property type="match status" value="1"/>
</dbReference>
<feature type="domain" description="HD-associated" evidence="3">
    <location>
        <begin position="241"/>
        <end position="353"/>
    </location>
</feature>
<gene>
    <name evidence="4" type="ORF">BS47DRAFT_1398828</name>
</gene>
<feature type="region of interest" description="Disordered" evidence="1">
    <location>
        <begin position="487"/>
        <end position="510"/>
    </location>
</feature>
<dbReference type="GO" id="GO:0006203">
    <property type="term" value="P:dGTP catabolic process"/>
    <property type="evidence" value="ECO:0007669"/>
    <property type="project" value="TreeGrafter"/>
</dbReference>
<dbReference type="InterPro" id="IPR045509">
    <property type="entry name" value="HD_assoc_2"/>
</dbReference>